<feature type="region of interest" description="Disordered" evidence="1">
    <location>
        <begin position="291"/>
        <end position="331"/>
    </location>
</feature>
<keyword evidence="3" id="KW-1185">Reference proteome</keyword>
<feature type="region of interest" description="Disordered" evidence="1">
    <location>
        <begin position="487"/>
        <end position="517"/>
    </location>
</feature>
<feature type="compositionally biased region" description="Pro residues" evidence="1">
    <location>
        <begin position="131"/>
        <end position="140"/>
    </location>
</feature>
<comment type="caution">
    <text evidence="2">The sequence shown here is derived from an EMBL/GenBank/DDBJ whole genome shotgun (WGS) entry which is preliminary data.</text>
</comment>
<feature type="compositionally biased region" description="Basic residues" evidence="1">
    <location>
        <begin position="111"/>
        <end position="120"/>
    </location>
</feature>
<feature type="compositionally biased region" description="Basic and acidic residues" evidence="1">
    <location>
        <begin position="487"/>
        <end position="497"/>
    </location>
</feature>
<feature type="region of interest" description="Disordered" evidence="1">
    <location>
        <begin position="86"/>
        <end position="162"/>
    </location>
</feature>
<reference evidence="2 3" key="1">
    <citation type="submission" date="2023-02" db="EMBL/GenBank/DDBJ databases">
        <title>LHISI_Scaffold_Assembly.</title>
        <authorList>
            <person name="Stuart O.P."/>
            <person name="Cleave R."/>
            <person name="Magrath M.J.L."/>
            <person name="Mikheyev A.S."/>
        </authorList>
    </citation>
    <scope>NUCLEOTIDE SEQUENCE [LARGE SCALE GENOMIC DNA]</scope>
    <source>
        <strain evidence="2">Daus_M_001</strain>
        <tissue evidence="2">Leg muscle</tissue>
    </source>
</reference>
<proteinExistence type="predicted"/>
<evidence type="ECO:0000256" key="1">
    <source>
        <dbReference type="SAM" id="MobiDB-lite"/>
    </source>
</evidence>
<accession>A0ABQ9G0Q5</accession>
<organism evidence="2 3">
    <name type="scientific">Dryococelus australis</name>
    <dbReference type="NCBI Taxonomy" id="614101"/>
    <lineage>
        <taxon>Eukaryota</taxon>
        <taxon>Metazoa</taxon>
        <taxon>Ecdysozoa</taxon>
        <taxon>Arthropoda</taxon>
        <taxon>Hexapoda</taxon>
        <taxon>Insecta</taxon>
        <taxon>Pterygota</taxon>
        <taxon>Neoptera</taxon>
        <taxon>Polyneoptera</taxon>
        <taxon>Phasmatodea</taxon>
        <taxon>Verophasmatodea</taxon>
        <taxon>Anareolatae</taxon>
        <taxon>Phasmatidae</taxon>
        <taxon>Eurycanthinae</taxon>
        <taxon>Dryococelus</taxon>
    </lineage>
</organism>
<protein>
    <submittedName>
        <fullName evidence="2">Uncharacterized protein</fullName>
    </submittedName>
</protein>
<name>A0ABQ9G0Q5_9NEOP</name>
<dbReference type="Proteomes" id="UP001159363">
    <property type="component" value="Chromosome 16"/>
</dbReference>
<feature type="compositionally biased region" description="Polar residues" evidence="1">
    <location>
        <begin position="1"/>
        <end position="10"/>
    </location>
</feature>
<sequence length="608" mass="66906">MSAYTRQQAKNRVRLERASQKQYSDAHETPYDRVERCRERKINIKASERVNVDVLTQNTNFLSVGFERGTLARDLGPLEGREVRRLAGRKGHCRGPSARQDDLARASGSHARTRHARIHHSLPFDPDKRPVSPPQSPPPPPHKKPPWPAFNPRGHISGLSTHPRQQPFRAAHIPLAPRWLSGYTARLPPRRTGFNPRPGHSRIFANGNRAGRCRRSAGFLRDLPFPSPLHSGAAPCSSRFTLAGSQCPCFESRSSLLTHSPETCHRAVLCTIWAALNKEVLSADGEWSSAGIQGRGKRYPRGNPPTSGIVRHDPHSRKSGSDPGRGMNPIRLGGRRVEAFSLPWGRGGAVVRLLASHLGNPGSIPSGVTPAFSQINRTGEFSQGYPRLEKSASSFTCRLDATVLCTNMPMSSTHWLSADTVEGDDWASVPQEVSNTLSANGDEDEKSGGEENPRYVKELTTAGMLHDAHKQPMRLIEVNMEQCWNEKGRGEPEEPRENPPVNGIVRHGSHLREPGVTRPGIEPLSSLWHEIIWVRVPANGSLCLDEIAEGAPRRFPIGLTKVYSMESAPSKADAMEAVDTPTSLPYAKKMSRGGFVNELPCNGSPLFV</sequence>
<dbReference type="EMBL" id="JARBHB010000017">
    <property type="protein sequence ID" value="KAJ8865728.1"/>
    <property type="molecule type" value="Genomic_DNA"/>
</dbReference>
<feature type="region of interest" description="Disordered" evidence="1">
    <location>
        <begin position="1"/>
        <end position="30"/>
    </location>
</feature>
<gene>
    <name evidence="2" type="ORF">PR048_033249</name>
</gene>
<evidence type="ECO:0000313" key="3">
    <source>
        <dbReference type="Proteomes" id="UP001159363"/>
    </source>
</evidence>
<feature type="compositionally biased region" description="Basic and acidic residues" evidence="1">
    <location>
        <begin position="13"/>
        <end position="30"/>
    </location>
</feature>
<evidence type="ECO:0000313" key="2">
    <source>
        <dbReference type="EMBL" id="KAJ8865728.1"/>
    </source>
</evidence>